<comment type="caution">
    <text evidence="2">The sequence shown here is derived from an EMBL/GenBank/DDBJ whole genome shotgun (WGS) entry which is preliminary data.</text>
</comment>
<organism evidence="2 3">
    <name type="scientific">Streptomyces graminearus</name>
    <dbReference type="NCBI Taxonomy" id="284030"/>
    <lineage>
        <taxon>Bacteria</taxon>
        <taxon>Bacillati</taxon>
        <taxon>Actinomycetota</taxon>
        <taxon>Actinomycetes</taxon>
        <taxon>Kitasatosporales</taxon>
        <taxon>Streptomycetaceae</taxon>
        <taxon>Streptomyces</taxon>
    </lineage>
</organism>
<dbReference type="Proteomes" id="UP001501721">
    <property type="component" value="Unassembled WGS sequence"/>
</dbReference>
<reference evidence="3" key="1">
    <citation type="journal article" date="2019" name="Int. J. Syst. Evol. Microbiol.">
        <title>The Global Catalogue of Microorganisms (GCM) 10K type strain sequencing project: providing services to taxonomists for standard genome sequencing and annotation.</title>
        <authorList>
            <consortium name="The Broad Institute Genomics Platform"/>
            <consortium name="The Broad Institute Genome Sequencing Center for Infectious Disease"/>
            <person name="Wu L."/>
            <person name="Ma J."/>
        </authorList>
    </citation>
    <scope>NUCLEOTIDE SEQUENCE [LARGE SCALE GENOMIC DNA]</scope>
    <source>
        <strain evidence="3">JCM 6923</strain>
    </source>
</reference>
<feature type="region of interest" description="Disordered" evidence="1">
    <location>
        <begin position="1"/>
        <end position="24"/>
    </location>
</feature>
<dbReference type="RefSeq" id="WP_346081512.1">
    <property type="nucleotide sequence ID" value="NZ_BAAATL010000001.1"/>
</dbReference>
<keyword evidence="3" id="KW-1185">Reference proteome</keyword>
<sequence>MRLVDPPTRGIYTLTPRRDPHPATPALLDALTNAFATARPENRKPRR</sequence>
<gene>
    <name evidence="2" type="ORF">GCM10010422_03400</name>
</gene>
<dbReference type="EMBL" id="BAAATL010000001">
    <property type="protein sequence ID" value="GAA2465967.1"/>
    <property type="molecule type" value="Genomic_DNA"/>
</dbReference>
<evidence type="ECO:0000256" key="1">
    <source>
        <dbReference type="SAM" id="MobiDB-lite"/>
    </source>
</evidence>
<proteinExistence type="predicted"/>
<accession>A0ABP5XWW3</accession>
<name>A0ABP5XWW3_9ACTN</name>
<evidence type="ECO:0000313" key="2">
    <source>
        <dbReference type="EMBL" id="GAA2465967.1"/>
    </source>
</evidence>
<evidence type="ECO:0000313" key="3">
    <source>
        <dbReference type="Proteomes" id="UP001501721"/>
    </source>
</evidence>
<evidence type="ECO:0008006" key="4">
    <source>
        <dbReference type="Google" id="ProtNLM"/>
    </source>
</evidence>
<protein>
    <recommendedName>
        <fullName evidence="4">LysR family transcriptional regulator</fullName>
    </recommendedName>
</protein>